<dbReference type="Pfam" id="PF03067">
    <property type="entry name" value="LPMO_10"/>
    <property type="match status" value="1"/>
</dbReference>
<dbReference type="PANTHER" id="PTHR34823:SF1">
    <property type="entry name" value="CHITIN-BINDING TYPE-4 DOMAIN-CONTAINING PROTEIN"/>
    <property type="match status" value="1"/>
</dbReference>
<evidence type="ECO:0000256" key="2">
    <source>
        <dbReference type="SAM" id="SignalP"/>
    </source>
</evidence>
<keyword evidence="4" id="KW-0560">Oxidoreductase</keyword>
<feature type="chain" id="PRO_5045082976" evidence="2">
    <location>
        <begin position="30"/>
        <end position="215"/>
    </location>
</feature>
<dbReference type="Proteomes" id="UP000621266">
    <property type="component" value="Unassembled WGS sequence"/>
</dbReference>
<evidence type="ECO:0000313" key="4">
    <source>
        <dbReference type="EMBL" id="KAF4407188.1"/>
    </source>
</evidence>
<comment type="caution">
    <text evidence="4">The sequence shown here is derived from an EMBL/GenBank/DDBJ whole genome shotgun (WGS) entry which is preliminary data.</text>
</comment>
<dbReference type="InterPro" id="IPR004302">
    <property type="entry name" value="Cellulose/chitin-bd_N"/>
</dbReference>
<feature type="domain" description="Chitin-binding type-4" evidence="3">
    <location>
        <begin position="30"/>
        <end position="199"/>
    </location>
</feature>
<evidence type="ECO:0000313" key="5">
    <source>
        <dbReference type="Proteomes" id="UP000621266"/>
    </source>
</evidence>
<reference evidence="4 5" key="1">
    <citation type="submission" date="2019-10" db="EMBL/GenBank/DDBJ databases">
        <title>Streptomyces tenebrisbrunneis sp.nov., an endogenous actinomycete isolated from of Lycium ruthenicum.</title>
        <authorList>
            <person name="Ma L."/>
        </authorList>
    </citation>
    <scope>NUCLEOTIDE SEQUENCE [LARGE SCALE GENOMIC DNA]</scope>
    <source>
        <strain evidence="4 5">TRM 66187</strain>
    </source>
</reference>
<keyword evidence="1 2" id="KW-0732">Signal</keyword>
<keyword evidence="5" id="KW-1185">Reference proteome</keyword>
<dbReference type="GO" id="GO:0004497">
    <property type="term" value="F:monooxygenase activity"/>
    <property type="evidence" value="ECO:0007669"/>
    <property type="project" value="UniProtKB-KW"/>
</dbReference>
<dbReference type="InterPro" id="IPR014756">
    <property type="entry name" value="Ig_E-set"/>
</dbReference>
<dbReference type="InterPro" id="IPR051024">
    <property type="entry name" value="GlcNAc_Chitin_IntDeg"/>
</dbReference>
<dbReference type="EMBL" id="WHPN01000327">
    <property type="protein sequence ID" value="KAF4407188.1"/>
    <property type="molecule type" value="Genomic_DNA"/>
</dbReference>
<feature type="signal peptide" evidence="2">
    <location>
        <begin position="1"/>
        <end position="29"/>
    </location>
</feature>
<dbReference type="SUPFAM" id="SSF81296">
    <property type="entry name" value="E set domains"/>
    <property type="match status" value="1"/>
</dbReference>
<dbReference type="Gene3D" id="2.70.50.50">
    <property type="entry name" value="chitin-binding protein cbp21"/>
    <property type="match status" value="1"/>
</dbReference>
<evidence type="ECO:0000256" key="1">
    <source>
        <dbReference type="ARBA" id="ARBA00022729"/>
    </source>
</evidence>
<accession>A0ABQ7FGV4</accession>
<gene>
    <name evidence="4" type="ORF">GCU69_20750</name>
</gene>
<feature type="non-terminal residue" evidence="4">
    <location>
        <position position="215"/>
    </location>
</feature>
<dbReference type="CDD" id="cd21177">
    <property type="entry name" value="LPMO_AA10"/>
    <property type="match status" value="1"/>
</dbReference>
<name>A0ABQ7FGV4_9ACTN</name>
<proteinExistence type="predicted"/>
<protein>
    <submittedName>
        <fullName evidence="4">Lytic polysaccharide monooxygenase</fullName>
    </submittedName>
</protein>
<sequence>MTAHRTAVPAALAGAAALLLPLLPLPAAAHGAPADPLSRTAACGPPGGEFARSPGCRGVGAWDDLRLPDVRGRDRGAVPDGRLCGAGRDAYRALDSTRTDWPVTRLRAGDRLTLRYASTIEHRGTFSVHLTRPGYDPSRPLTWSDLDREPFLTATDPEFRDGAYRMAGRLPGGRTGRHLLYTIWRNTDTPDTYYACSDVVLVPAGGSRDGETAPR</sequence>
<keyword evidence="4" id="KW-0503">Monooxygenase</keyword>
<dbReference type="PANTHER" id="PTHR34823">
    <property type="entry name" value="GLCNAC-BINDING PROTEIN A"/>
    <property type="match status" value="1"/>
</dbReference>
<dbReference type="RefSeq" id="WP_156206835.1">
    <property type="nucleotide sequence ID" value="NZ_WHPN01000327.1"/>
</dbReference>
<evidence type="ECO:0000259" key="3">
    <source>
        <dbReference type="Pfam" id="PF03067"/>
    </source>
</evidence>
<organism evidence="4 5">
    <name type="scientific">Streptomyces lycii</name>
    <dbReference type="NCBI Taxonomy" id="2654337"/>
    <lineage>
        <taxon>Bacteria</taxon>
        <taxon>Bacillati</taxon>
        <taxon>Actinomycetota</taxon>
        <taxon>Actinomycetes</taxon>
        <taxon>Kitasatosporales</taxon>
        <taxon>Streptomycetaceae</taxon>
        <taxon>Streptomyces</taxon>
    </lineage>
</organism>